<feature type="compositionally biased region" description="Polar residues" evidence="1">
    <location>
        <begin position="72"/>
        <end position="81"/>
    </location>
</feature>
<evidence type="ECO:0000313" key="3">
    <source>
        <dbReference type="Proteomes" id="UP001152622"/>
    </source>
</evidence>
<reference evidence="2" key="1">
    <citation type="journal article" date="2023" name="Science">
        <title>Genome structures resolve the early diversification of teleost fishes.</title>
        <authorList>
            <person name="Parey E."/>
            <person name="Louis A."/>
            <person name="Montfort J."/>
            <person name="Bouchez O."/>
            <person name="Roques C."/>
            <person name="Iampietro C."/>
            <person name="Lluch J."/>
            <person name="Castinel A."/>
            <person name="Donnadieu C."/>
            <person name="Desvignes T."/>
            <person name="Floi Bucao C."/>
            <person name="Jouanno E."/>
            <person name="Wen M."/>
            <person name="Mejri S."/>
            <person name="Dirks R."/>
            <person name="Jansen H."/>
            <person name="Henkel C."/>
            <person name="Chen W.J."/>
            <person name="Zahm M."/>
            <person name="Cabau C."/>
            <person name="Klopp C."/>
            <person name="Thompson A.W."/>
            <person name="Robinson-Rechavi M."/>
            <person name="Braasch I."/>
            <person name="Lecointre G."/>
            <person name="Bobe J."/>
            <person name="Postlethwait J.H."/>
            <person name="Berthelot C."/>
            <person name="Roest Crollius H."/>
            <person name="Guiguen Y."/>
        </authorList>
    </citation>
    <scope>NUCLEOTIDE SEQUENCE</scope>
    <source>
        <strain evidence="2">WJC10195</strain>
    </source>
</reference>
<protein>
    <submittedName>
        <fullName evidence="2">Uncharacterized protein</fullName>
    </submittedName>
</protein>
<proteinExistence type="predicted"/>
<sequence length="96" mass="10566">MSYILFAVSAARRADLHPARRRRGDQLEQTLSPRSVESREEEHLTRTQSQQKTSASPWRLKLGSSRVLADDPTSTSSQDMGSVTAAKLQHGIGGAF</sequence>
<gene>
    <name evidence="2" type="ORF">SKAU_G00250660</name>
</gene>
<dbReference type="EMBL" id="JAINUF010000009">
    <property type="protein sequence ID" value="KAJ8349936.1"/>
    <property type="molecule type" value="Genomic_DNA"/>
</dbReference>
<evidence type="ECO:0000256" key="1">
    <source>
        <dbReference type="SAM" id="MobiDB-lite"/>
    </source>
</evidence>
<dbReference type="Proteomes" id="UP001152622">
    <property type="component" value="Chromosome 9"/>
</dbReference>
<feature type="compositionally biased region" description="Polar residues" evidence="1">
    <location>
        <begin position="46"/>
        <end position="56"/>
    </location>
</feature>
<evidence type="ECO:0000313" key="2">
    <source>
        <dbReference type="EMBL" id="KAJ8349936.1"/>
    </source>
</evidence>
<organism evidence="2 3">
    <name type="scientific">Synaphobranchus kaupii</name>
    <name type="common">Kaup's arrowtooth eel</name>
    <dbReference type="NCBI Taxonomy" id="118154"/>
    <lineage>
        <taxon>Eukaryota</taxon>
        <taxon>Metazoa</taxon>
        <taxon>Chordata</taxon>
        <taxon>Craniata</taxon>
        <taxon>Vertebrata</taxon>
        <taxon>Euteleostomi</taxon>
        <taxon>Actinopterygii</taxon>
        <taxon>Neopterygii</taxon>
        <taxon>Teleostei</taxon>
        <taxon>Anguilliformes</taxon>
        <taxon>Synaphobranchidae</taxon>
        <taxon>Synaphobranchus</taxon>
    </lineage>
</organism>
<dbReference type="AlphaFoldDB" id="A0A9Q1F2X2"/>
<comment type="caution">
    <text evidence="2">The sequence shown here is derived from an EMBL/GenBank/DDBJ whole genome shotgun (WGS) entry which is preliminary data.</text>
</comment>
<name>A0A9Q1F2X2_SYNKA</name>
<feature type="compositionally biased region" description="Basic and acidic residues" evidence="1">
    <location>
        <begin position="36"/>
        <end position="45"/>
    </location>
</feature>
<keyword evidence="3" id="KW-1185">Reference proteome</keyword>
<feature type="region of interest" description="Disordered" evidence="1">
    <location>
        <begin position="15"/>
        <end position="83"/>
    </location>
</feature>
<accession>A0A9Q1F2X2</accession>